<dbReference type="Gene3D" id="3.40.50.300">
    <property type="entry name" value="P-loop containing nucleotide triphosphate hydrolases"/>
    <property type="match status" value="1"/>
</dbReference>
<dbReference type="AlphaFoldDB" id="A0ABD1FU95"/>
<proteinExistence type="inferred from homology"/>
<dbReference type="Pfam" id="PF25019">
    <property type="entry name" value="LRR_R13L1-DRL21"/>
    <property type="match status" value="1"/>
</dbReference>
<dbReference type="Proteomes" id="UP001567538">
    <property type="component" value="Unassembled WGS sequence"/>
</dbReference>
<keyword evidence="12" id="KW-1185">Reference proteome</keyword>
<evidence type="ECO:0000259" key="7">
    <source>
        <dbReference type="Pfam" id="PF00931"/>
    </source>
</evidence>
<protein>
    <submittedName>
        <fullName evidence="11">Disease resistance protein RGA2-like</fullName>
    </submittedName>
</protein>
<dbReference type="SUPFAM" id="SSF52540">
    <property type="entry name" value="P-loop containing nucleoside triphosphate hydrolases"/>
    <property type="match status" value="1"/>
</dbReference>
<evidence type="ECO:0000313" key="12">
    <source>
        <dbReference type="Proteomes" id="UP001567538"/>
    </source>
</evidence>
<evidence type="ECO:0000259" key="8">
    <source>
        <dbReference type="Pfam" id="PF18052"/>
    </source>
</evidence>
<dbReference type="InterPro" id="IPR041118">
    <property type="entry name" value="Rx_N"/>
</dbReference>
<dbReference type="PRINTS" id="PR00364">
    <property type="entry name" value="DISEASERSIST"/>
</dbReference>
<dbReference type="CDD" id="cd14798">
    <property type="entry name" value="RX-CC_like"/>
    <property type="match status" value="1"/>
</dbReference>
<feature type="domain" description="NB-ARC" evidence="7">
    <location>
        <begin position="201"/>
        <end position="356"/>
    </location>
</feature>
<gene>
    <name evidence="11" type="ORF">AAHA92_28185</name>
</gene>
<dbReference type="Gene3D" id="1.10.8.430">
    <property type="entry name" value="Helical domain of apoptotic protease-activating factors"/>
    <property type="match status" value="1"/>
</dbReference>
<dbReference type="InterPro" id="IPR036388">
    <property type="entry name" value="WH-like_DNA-bd_sf"/>
</dbReference>
<dbReference type="InterPro" id="IPR032675">
    <property type="entry name" value="LRR_dom_sf"/>
</dbReference>
<evidence type="ECO:0000256" key="6">
    <source>
        <dbReference type="ARBA" id="ARBA00022840"/>
    </source>
</evidence>
<evidence type="ECO:0000256" key="1">
    <source>
        <dbReference type="ARBA" id="ARBA00008894"/>
    </source>
</evidence>
<keyword evidence="2" id="KW-0433">Leucine-rich repeat</keyword>
<evidence type="ECO:0000259" key="9">
    <source>
        <dbReference type="Pfam" id="PF23559"/>
    </source>
</evidence>
<dbReference type="Pfam" id="PF18052">
    <property type="entry name" value="Rx_N"/>
    <property type="match status" value="1"/>
</dbReference>
<dbReference type="GO" id="GO:0006952">
    <property type="term" value="P:defense response"/>
    <property type="evidence" value="ECO:0007669"/>
    <property type="project" value="UniProtKB-KW"/>
</dbReference>
<evidence type="ECO:0000256" key="3">
    <source>
        <dbReference type="ARBA" id="ARBA00022737"/>
    </source>
</evidence>
<evidence type="ECO:0000256" key="2">
    <source>
        <dbReference type="ARBA" id="ARBA00022614"/>
    </source>
</evidence>
<keyword evidence="3" id="KW-0677">Repeat</keyword>
<dbReference type="FunFam" id="1.10.10.10:FF:000322">
    <property type="entry name" value="Probable disease resistance protein At1g63360"/>
    <property type="match status" value="1"/>
</dbReference>
<dbReference type="Gene3D" id="3.80.10.10">
    <property type="entry name" value="Ribonuclease Inhibitor"/>
    <property type="match status" value="3"/>
</dbReference>
<comment type="similarity">
    <text evidence="1">Belongs to the disease resistance NB-LRR family.</text>
</comment>
<dbReference type="InterPro" id="IPR038005">
    <property type="entry name" value="RX-like_CC"/>
</dbReference>
<reference evidence="11 12" key="1">
    <citation type="submission" date="2024-06" db="EMBL/GenBank/DDBJ databases">
        <title>A chromosome level genome sequence of Diviner's sage (Salvia divinorum).</title>
        <authorList>
            <person name="Ford S.A."/>
            <person name="Ro D.-K."/>
            <person name="Ness R.W."/>
            <person name="Phillips M.A."/>
        </authorList>
    </citation>
    <scope>NUCLEOTIDE SEQUENCE [LARGE SCALE GENOMIC DNA]</scope>
    <source>
        <strain evidence="11">SAF-2024a</strain>
        <tissue evidence="11">Leaf</tissue>
    </source>
</reference>
<accession>A0ABD1FU95</accession>
<feature type="domain" description="R13L1/DRL21-like LRR repeat region" evidence="10">
    <location>
        <begin position="671"/>
        <end position="799"/>
    </location>
</feature>
<keyword evidence="5" id="KW-0611">Plant defense</keyword>
<dbReference type="InterPro" id="IPR042197">
    <property type="entry name" value="Apaf_helical"/>
</dbReference>
<keyword evidence="4" id="KW-0547">Nucleotide-binding</keyword>
<dbReference type="GO" id="GO:0005524">
    <property type="term" value="F:ATP binding"/>
    <property type="evidence" value="ECO:0007669"/>
    <property type="project" value="UniProtKB-KW"/>
</dbReference>
<dbReference type="PANTHER" id="PTHR36766">
    <property type="entry name" value="PLANT BROAD-SPECTRUM MILDEW RESISTANCE PROTEIN RPW8"/>
    <property type="match status" value="1"/>
</dbReference>
<dbReference type="Pfam" id="PF23559">
    <property type="entry name" value="WHD_DRP"/>
    <property type="match status" value="1"/>
</dbReference>
<evidence type="ECO:0000256" key="4">
    <source>
        <dbReference type="ARBA" id="ARBA00022741"/>
    </source>
</evidence>
<dbReference type="InterPro" id="IPR056789">
    <property type="entry name" value="LRR_R13L1-DRL21"/>
</dbReference>
<organism evidence="11 12">
    <name type="scientific">Salvia divinorum</name>
    <name type="common">Maria pastora</name>
    <name type="synonym">Diviner's sage</name>
    <dbReference type="NCBI Taxonomy" id="28513"/>
    <lineage>
        <taxon>Eukaryota</taxon>
        <taxon>Viridiplantae</taxon>
        <taxon>Streptophyta</taxon>
        <taxon>Embryophyta</taxon>
        <taxon>Tracheophyta</taxon>
        <taxon>Spermatophyta</taxon>
        <taxon>Magnoliopsida</taxon>
        <taxon>eudicotyledons</taxon>
        <taxon>Gunneridae</taxon>
        <taxon>Pentapetalae</taxon>
        <taxon>asterids</taxon>
        <taxon>lamiids</taxon>
        <taxon>Lamiales</taxon>
        <taxon>Lamiaceae</taxon>
        <taxon>Nepetoideae</taxon>
        <taxon>Mentheae</taxon>
        <taxon>Salviinae</taxon>
        <taxon>Salvia</taxon>
        <taxon>Salvia subgen. Calosphace</taxon>
    </lineage>
</organism>
<sequence length="1085" mass="122541">MEAALAAAVATAGIKILIEKLIDVLKEEYSLFEGLNGDIRKLQKTLGMIEAYLSDADNKSITQQAVKIWLSDLEDVAFDADNVLDELNYHLLREKVKKMDAPSPKPKNKVLSCLSSCSRSRISRRFKMADTIKQINANFESVNNKATQLGLQNILANALPAAVDTSDETDSLSVDPIFIGRDGDVTELVDMLTQTPPQEEKRTFSIVALVGMGGMGKTTLTRKVFNHERVKDRFGSLIWVHVSQTFDPIILFKKILSTFTSHEGQSREAILRKLQKALKGKTYLLVLDDVWNEDVPKWEDFMNSMSGVTSTKGNGIIITTRSQNVASIVNPLEYTLSDLSINDCWSIIKVKAFHGNEEVPPKFEIIGKTIAEACQGLPLAANVVGGVLRRCKSEEEWRLISVNCLSDAEGAERIKKILNLSFDYLPSPSLKKCFAYCSIFPKGHWFMKQQVIEQWMAEGFLQQDERNEMEDVGNKFFNILMHNSLMQVAKLDGYGNEEICVMHDLVHDLASSVLSNNVDGSTPVRYMFLEEETSHISKDVSKHLRTLFLKGGTSGIKFSDFQCLHNLTLGESYTELQLPNSIRELIHLRNLDLSNTSFKDLPEWIGELSHLQSLRVSHAMDQKLPNTLKYLVNLRHLYIEYNVELPAEIGRLTSLQTLPYFTVGEEKGYRIEELGNLKNLKGELAIKNLERVRDKEEALKANLLQKQNFSELRFEWGGNCSGENNDESVLEGLRPHANLKKLTIEGYKGEIFPTWLRNEPQGSGLPLRNLIELNFDYCLQCEEITLDHLPNLRSLYITGLKSLKCLSKKFFYNNCNLSYLHIAECDMLTALPDGLDTLNSLHSLIIERCEKLKSIGKPSCEGGENQGIFSRLSIVDCGELMELPYQMLESWAPTIEFLKLEGLRSLTNLPMLIDCLSKSPCLRELTIRGVPNLMSAGSVENWKLGSLWKLEIYVSDEWSKETSVAINGILEGCCNSLHTLKLRGVENWEWLPQSIQHLTSLSFLKLENIGIEELPQWFGNLSALSWLNLYGCTKLRCLPSADALKLLIKLKKLEIINCPKLSIDLEWSNRPSLEIMVDGNRIRIS</sequence>
<evidence type="ECO:0000313" key="11">
    <source>
        <dbReference type="EMBL" id="KAL1535407.1"/>
    </source>
</evidence>
<evidence type="ECO:0000259" key="10">
    <source>
        <dbReference type="Pfam" id="PF25019"/>
    </source>
</evidence>
<dbReference type="InterPro" id="IPR027417">
    <property type="entry name" value="P-loop_NTPase"/>
</dbReference>
<dbReference type="InterPro" id="IPR002182">
    <property type="entry name" value="NB-ARC"/>
</dbReference>
<keyword evidence="6" id="KW-0067">ATP-binding</keyword>
<feature type="domain" description="Disease resistance protein winged helix" evidence="9">
    <location>
        <begin position="439"/>
        <end position="510"/>
    </location>
</feature>
<dbReference type="Gene3D" id="1.20.5.4130">
    <property type="match status" value="1"/>
</dbReference>
<dbReference type="SUPFAM" id="SSF52058">
    <property type="entry name" value="L domain-like"/>
    <property type="match status" value="2"/>
</dbReference>
<dbReference type="EMBL" id="JBEAFC010000011">
    <property type="protein sequence ID" value="KAL1535407.1"/>
    <property type="molecule type" value="Genomic_DNA"/>
</dbReference>
<dbReference type="PANTHER" id="PTHR36766:SF70">
    <property type="entry name" value="DISEASE RESISTANCE PROTEIN RGA4"/>
    <property type="match status" value="1"/>
</dbReference>
<feature type="domain" description="Disease resistance N-terminal" evidence="8">
    <location>
        <begin position="15"/>
        <end position="102"/>
    </location>
</feature>
<evidence type="ECO:0000256" key="5">
    <source>
        <dbReference type="ARBA" id="ARBA00022821"/>
    </source>
</evidence>
<dbReference type="Pfam" id="PF00931">
    <property type="entry name" value="NB-ARC"/>
    <property type="match status" value="1"/>
</dbReference>
<dbReference type="Gene3D" id="1.10.10.10">
    <property type="entry name" value="Winged helix-like DNA-binding domain superfamily/Winged helix DNA-binding domain"/>
    <property type="match status" value="1"/>
</dbReference>
<dbReference type="GO" id="GO:0051707">
    <property type="term" value="P:response to other organism"/>
    <property type="evidence" value="ECO:0007669"/>
    <property type="project" value="UniProtKB-ARBA"/>
</dbReference>
<name>A0ABD1FU95_SALDI</name>
<comment type="caution">
    <text evidence="11">The sequence shown here is derived from an EMBL/GenBank/DDBJ whole genome shotgun (WGS) entry which is preliminary data.</text>
</comment>
<dbReference type="InterPro" id="IPR058922">
    <property type="entry name" value="WHD_DRP"/>
</dbReference>